<sequence length="88" mass="10353">MDKKRKKELERFVASLILEEGVKLTLQEVLGLMVDFSLENRDEFLKRVKSLPPLEQDPAWQKLRNPDDWGVRDASEKVDEYLYGRSDT</sequence>
<dbReference type="Proteomes" id="UP000240322">
    <property type="component" value="Unassembled WGS sequence"/>
</dbReference>
<protein>
    <submittedName>
        <fullName evidence="1">Uncharacterized protein</fullName>
    </submittedName>
</protein>
<accession>A0A2R6APV6</accession>
<dbReference type="AlphaFoldDB" id="A0A2R6APV6"/>
<proteinExistence type="predicted"/>
<evidence type="ECO:0000313" key="1">
    <source>
        <dbReference type="EMBL" id="PSN88424.1"/>
    </source>
</evidence>
<dbReference type="EMBL" id="NEXE01000121">
    <property type="protein sequence ID" value="PSN88424.1"/>
    <property type="molecule type" value="Genomic_DNA"/>
</dbReference>
<gene>
    <name evidence="1" type="ORF">B9Q03_09305</name>
</gene>
<comment type="caution">
    <text evidence="1">The sequence shown here is derived from an EMBL/GenBank/DDBJ whole genome shotgun (WGS) entry which is preliminary data.</text>
</comment>
<organism evidence="1 2">
    <name type="scientific">Candidatus Marsarchaeota G2 archaeon OSP_D</name>
    <dbReference type="NCBI Taxonomy" id="1978157"/>
    <lineage>
        <taxon>Archaea</taxon>
        <taxon>Candidatus Marsarchaeota</taxon>
        <taxon>Candidatus Marsarchaeota group 2</taxon>
    </lineage>
</organism>
<reference evidence="1 2" key="1">
    <citation type="submission" date="2017-04" db="EMBL/GenBank/DDBJ databases">
        <title>Novel microbial lineages endemic to geothermal iron-oxide mats fill important gaps in the evolutionary history of Archaea.</title>
        <authorList>
            <person name="Jay Z.J."/>
            <person name="Beam J.P."/>
            <person name="Dlakic M."/>
            <person name="Rusch D.B."/>
            <person name="Kozubal M.A."/>
            <person name="Inskeep W.P."/>
        </authorList>
    </citation>
    <scope>NUCLEOTIDE SEQUENCE [LARGE SCALE GENOMIC DNA]</scope>
    <source>
        <strain evidence="1">OSP_D</strain>
    </source>
</reference>
<name>A0A2R6APV6_9ARCH</name>
<evidence type="ECO:0000313" key="2">
    <source>
        <dbReference type="Proteomes" id="UP000240322"/>
    </source>
</evidence>